<sequence length="270" mass="28770">MAQTGRRPTGDEKRPLIDRVLGSPIAGLSPWIVLSLLAGPGRIEEAAAITLGMSVGLVALSKWRGQSVKLLELSDAIFFLVLLVAAATASDETADWLENWVGELSNIALVLIVLVSIALRNPFTLQYAKEETPPEVWETPLFIRINYVLTWAWAGAFIAAALAGAFGNLVLDNFNNLWTGWVIQTAAIVFAIQFTVWYPDHATGDDTRSVTAGLLAPLAGWLVPVGVLVFVFDAAPWWVGVGFIVGGAALSHQLADEGQATPATGGPTPT</sequence>
<accession>A0AAE9YE65</accession>
<keyword evidence="3" id="KW-1185">Reference proteome</keyword>
<evidence type="ECO:0000256" key="1">
    <source>
        <dbReference type="SAM" id="Phobius"/>
    </source>
</evidence>
<feature type="transmembrane region" description="Helical" evidence="1">
    <location>
        <begin position="70"/>
        <end position="88"/>
    </location>
</feature>
<dbReference type="RefSeq" id="WP_272735745.1">
    <property type="nucleotide sequence ID" value="NZ_CP116942.1"/>
</dbReference>
<dbReference type="KEGG" id="ima:PO878_17095"/>
<feature type="transmembrane region" description="Helical" evidence="1">
    <location>
        <begin position="148"/>
        <end position="171"/>
    </location>
</feature>
<dbReference type="Proteomes" id="UP001216390">
    <property type="component" value="Chromosome"/>
</dbReference>
<keyword evidence="1" id="KW-1133">Transmembrane helix</keyword>
<feature type="transmembrane region" description="Helical" evidence="1">
    <location>
        <begin position="100"/>
        <end position="119"/>
    </location>
</feature>
<evidence type="ECO:0000313" key="2">
    <source>
        <dbReference type="EMBL" id="WCO66221.1"/>
    </source>
</evidence>
<proteinExistence type="predicted"/>
<evidence type="ECO:0000313" key="3">
    <source>
        <dbReference type="Proteomes" id="UP001216390"/>
    </source>
</evidence>
<protein>
    <submittedName>
        <fullName evidence="2">Uncharacterized protein</fullName>
    </submittedName>
</protein>
<reference evidence="2" key="1">
    <citation type="submission" date="2023-01" db="EMBL/GenBank/DDBJ databases">
        <title>The diversity of Class Acidimicrobiia in South China Sea sediment environments and the proposal of Iamia marina sp. nov., a novel species of the genus Iamia.</title>
        <authorList>
            <person name="He Y."/>
            <person name="Tian X."/>
        </authorList>
    </citation>
    <scope>NUCLEOTIDE SEQUENCE</scope>
    <source>
        <strain evidence="2">DSM 19957</strain>
    </source>
</reference>
<dbReference type="EMBL" id="CP116942">
    <property type="protein sequence ID" value="WCO66221.1"/>
    <property type="molecule type" value="Genomic_DNA"/>
</dbReference>
<feature type="transmembrane region" description="Helical" evidence="1">
    <location>
        <begin position="177"/>
        <end position="198"/>
    </location>
</feature>
<name>A0AAE9YE65_9ACTN</name>
<gene>
    <name evidence="2" type="ORF">PO878_17095</name>
</gene>
<keyword evidence="1" id="KW-0812">Transmembrane</keyword>
<organism evidence="2 3">
    <name type="scientific">Iamia majanohamensis</name>
    <dbReference type="NCBI Taxonomy" id="467976"/>
    <lineage>
        <taxon>Bacteria</taxon>
        <taxon>Bacillati</taxon>
        <taxon>Actinomycetota</taxon>
        <taxon>Acidimicrobiia</taxon>
        <taxon>Acidimicrobiales</taxon>
        <taxon>Iamiaceae</taxon>
        <taxon>Iamia</taxon>
    </lineage>
</organism>
<keyword evidence="1" id="KW-0472">Membrane</keyword>
<dbReference type="AlphaFoldDB" id="A0AAE9YE65"/>
<feature type="transmembrane region" description="Helical" evidence="1">
    <location>
        <begin position="210"/>
        <end position="231"/>
    </location>
</feature>